<feature type="transmembrane region" description="Helical" evidence="2">
    <location>
        <begin position="140"/>
        <end position="160"/>
    </location>
</feature>
<keyword evidence="2" id="KW-1133">Transmembrane helix</keyword>
<reference evidence="3 4" key="1">
    <citation type="submission" date="2018-01" db="EMBL/GenBank/DDBJ databases">
        <title>Whole genome sequencing of Histamine producing bacteria.</title>
        <authorList>
            <person name="Butler K."/>
        </authorList>
    </citation>
    <scope>NUCLEOTIDE SEQUENCE [LARGE SCALE GENOMIC DNA]</scope>
    <source>
        <strain evidence="3 4">JCM 12947</strain>
    </source>
</reference>
<evidence type="ECO:0000256" key="1">
    <source>
        <dbReference type="SAM" id="MobiDB-lite"/>
    </source>
</evidence>
<feature type="compositionally biased region" description="Polar residues" evidence="1">
    <location>
        <begin position="117"/>
        <end position="133"/>
    </location>
</feature>
<dbReference type="RefSeq" id="WP_107242882.1">
    <property type="nucleotide sequence ID" value="NZ_PYMJ01000010.1"/>
</dbReference>
<accession>A0A2T3JH33</accession>
<keyword evidence="4" id="KW-1185">Reference proteome</keyword>
<dbReference type="OrthoDB" id="6307645at2"/>
<protein>
    <submittedName>
        <fullName evidence="3">Uncharacterized protein</fullName>
    </submittedName>
</protein>
<sequence length="163" mass="17534">MDNNGWPTRASVNPTAGGQRCECGDVRTLHRSRGKRSKFLYSICDTCGTDQRTGDPVQRVFNQFYVTKAELITSEQAQPEESSIIKEASPASTETSGESEGNKSPIIKPAKPATTCLAEQTSNRTTTDNQTENEPQKKRIGWGAVLGGIVLGGLTGGAIVKFN</sequence>
<evidence type="ECO:0000256" key="2">
    <source>
        <dbReference type="SAM" id="Phobius"/>
    </source>
</evidence>
<evidence type="ECO:0000313" key="3">
    <source>
        <dbReference type="EMBL" id="PSU48275.1"/>
    </source>
</evidence>
<keyword evidence="2" id="KW-0472">Membrane</keyword>
<organism evidence="3 4">
    <name type="scientific">Photobacterium frigidiphilum</name>
    <dbReference type="NCBI Taxonomy" id="264736"/>
    <lineage>
        <taxon>Bacteria</taxon>
        <taxon>Pseudomonadati</taxon>
        <taxon>Pseudomonadota</taxon>
        <taxon>Gammaproteobacteria</taxon>
        <taxon>Vibrionales</taxon>
        <taxon>Vibrionaceae</taxon>
        <taxon>Photobacterium</taxon>
    </lineage>
</organism>
<keyword evidence="2" id="KW-0812">Transmembrane</keyword>
<name>A0A2T3JH33_9GAMM</name>
<feature type="region of interest" description="Disordered" evidence="1">
    <location>
        <begin position="76"/>
        <end position="136"/>
    </location>
</feature>
<dbReference type="Proteomes" id="UP000240987">
    <property type="component" value="Unassembled WGS sequence"/>
</dbReference>
<proteinExistence type="predicted"/>
<dbReference type="EMBL" id="PYMJ01000010">
    <property type="protein sequence ID" value="PSU48275.1"/>
    <property type="molecule type" value="Genomic_DNA"/>
</dbReference>
<gene>
    <name evidence="3" type="ORF">C9J12_11680</name>
</gene>
<comment type="caution">
    <text evidence="3">The sequence shown here is derived from an EMBL/GenBank/DDBJ whole genome shotgun (WGS) entry which is preliminary data.</text>
</comment>
<evidence type="ECO:0000313" key="4">
    <source>
        <dbReference type="Proteomes" id="UP000240987"/>
    </source>
</evidence>
<feature type="compositionally biased region" description="Polar residues" evidence="1">
    <location>
        <begin position="90"/>
        <end position="99"/>
    </location>
</feature>
<dbReference type="AlphaFoldDB" id="A0A2T3JH33"/>